<dbReference type="Ensembl" id="ENSAPLT00000035905.1">
    <property type="protein sequence ID" value="ENSAPLP00000032693.1"/>
    <property type="gene ID" value="ENSAPLG00000016561.1"/>
</dbReference>
<dbReference type="PANTHER" id="PTHR10006">
    <property type="entry name" value="MUCIN-1-RELATED"/>
    <property type="match status" value="1"/>
</dbReference>
<evidence type="ECO:0008006" key="6">
    <source>
        <dbReference type="Google" id="ProtNLM"/>
    </source>
</evidence>
<proteinExistence type="predicted"/>
<protein>
    <recommendedName>
        <fullName evidence="6">SEA domain-containing protein</fullName>
    </recommendedName>
</protein>
<organism evidence="4 5">
    <name type="scientific">Anas platyrhynchos platyrhynchos</name>
    <name type="common">Northern mallard</name>
    <dbReference type="NCBI Taxonomy" id="8840"/>
    <lineage>
        <taxon>Eukaryota</taxon>
        <taxon>Metazoa</taxon>
        <taxon>Chordata</taxon>
        <taxon>Craniata</taxon>
        <taxon>Vertebrata</taxon>
        <taxon>Euteleostomi</taxon>
        <taxon>Archelosauria</taxon>
        <taxon>Archosauria</taxon>
        <taxon>Dinosauria</taxon>
        <taxon>Saurischia</taxon>
        <taxon>Theropoda</taxon>
        <taxon>Coelurosauria</taxon>
        <taxon>Aves</taxon>
        <taxon>Neognathae</taxon>
        <taxon>Galloanserae</taxon>
        <taxon>Anseriformes</taxon>
        <taxon>Anatidae</taxon>
        <taxon>Anatinae</taxon>
        <taxon>Anas</taxon>
    </lineage>
</organism>
<reference evidence="4" key="3">
    <citation type="submission" date="2025-09" db="UniProtKB">
        <authorList>
            <consortium name="Ensembl"/>
        </authorList>
    </citation>
    <scope>IDENTIFICATION</scope>
</reference>
<comment type="subcellular location">
    <subcellularLocation>
        <location evidence="1">Cell membrane</location>
    </subcellularLocation>
</comment>
<evidence type="ECO:0000313" key="5">
    <source>
        <dbReference type="Proteomes" id="UP000016666"/>
    </source>
</evidence>
<reference evidence="4 5" key="1">
    <citation type="submission" date="2017-10" db="EMBL/GenBank/DDBJ databases">
        <title>A new Pekin duck reference genome.</title>
        <authorList>
            <person name="Hou Z.-C."/>
            <person name="Zhou Z.-K."/>
            <person name="Zhu F."/>
            <person name="Hou S.-S."/>
        </authorList>
    </citation>
    <scope>NUCLEOTIDE SEQUENCE [LARGE SCALE GENOMIC DNA]</scope>
</reference>
<feature type="compositionally biased region" description="Low complexity" evidence="3">
    <location>
        <begin position="84"/>
        <end position="95"/>
    </location>
</feature>
<feature type="region of interest" description="Disordered" evidence="3">
    <location>
        <begin position="1"/>
        <end position="40"/>
    </location>
</feature>
<dbReference type="PANTHER" id="PTHR10006:SF19">
    <property type="entry name" value="MUCIN-1"/>
    <property type="match status" value="1"/>
</dbReference>
<accession>A0A493U3J4</accession>
<dbReference type="SUPFAM" id="SSF82671">
    <property type="entry name" value="SEA domain"/>
    <property type="match status" value="1"/>
</dbReference>
<sequence>MTPTLNNATSQNTSSNGSHGSVPPHVTVFPTGNSSAGNDTTDSTVVTVSIIPLFPHNNISANDSNGVPPSKASTATDGSSVGPTSKTNATTNSSAEVVPTKTASVTSQGSTAHSKTPMAVLGSSGGPNPSKAAALPPTVVQLLLRVPLSFRILNRNFSQSLLDPTSKEYRSLSRAVLTMTTCSCRRKSRGKLDLFSTKDSYHPMAQYPPYQSHGRYVSPNTKHNPYSQVRAGRTIAGGGTFTYTNPSASSDNL</sequence>
<feature type="compositionally biased region" description="Polar residues" evidence="3">
    <location>
        <begin position="1"/>
        <end position="19"/>
    </location>
</feature>
<evidence type="ECO:0000313" key="4">
    <source>
        <dbReference type="Ensembl" id="ENSAPLP00000032693.1"/>
    </source>
</evidence>
<keyword evidence="2" id="KW-0472">Membrane</keyword>
<dbReference type="GO" id="GO:0005886">
    <property type="term" value="C:plasma membrane"/>
    <property type="evidence" value="ECO:0007669"/>
    <property type="project" value="UniProtKB-SubCell"/>
</dbReference>
<keyword evidence="2" id="KW-1003">Cell membrane</keyword>
<dbReference type="GeneTree" id="ENSGT01030000235260"/>
<feature type="compositionally biased region" description="Polar residues" evidence="3">
    <location>
        <begin position="57"/>
        <end position="83"/>
    </location>
</feature>
<keyword evidence="5" id="KW-1185">Reference proteome</keyword>
<dbReference type="STRING" id="8840.ENSAPLP00000032693"/>
<feature type="region of interest" description="Disordered" evidence="3">
    <location>
        <begin position="57"/>
        <end position="129"/>
    </location>
</feature>
<evidence type="ECO:0000256" key="3">
    <source>
        <dbReference type="SAM" id="MobiDB-lite"/>
    </source>
</evidence>
<dbReference type="InterPro" id="IPR036364">
    <property type="entry name" value="SEA_dom_sf"/>
</dbReference>
<reference evidence="4" key="2">
    <citation type="submission" date="2025-08" db="UniProtKB">
        <authorList>
            <consortium name="Ensembl"/>
        </authorList>
    </citation>
    <scope>IDENTIFICATION</scope>
</reference>
<evidence type="ECO:0000256" key="1">
    <source>
        <dbReference type="ARBA" id="ARBA00004236"/>
    </source>
</evidence>
<dbReference type="AlphaFoldDB" id="A0A493U3J4"/>
<feature type="compositionally biased region" description="Polar residues" evidence="3">
    <location>
        <begin position="101"/>
        <end position="114"/>
    </location>
</feature>
<dbReference type="OMA" id="DMTICAC"/>
<dbReference type="Proteomes" id="UP000016666">
    <property type="component" value="Chromosome 26"/>
</dbReference>
<evidence type="ECO:0000256" key="2">
    <source>
        <dbReference type="ARBA" id="ARBA00022475"/>
    </source>
</evidence>
<name>A0A493U3J4_ANAPP</name>